<dbReference type="SMART" id="SM00220">
    <property type="entry name" value="S_TKc"/>
    <property type="match status" value="1"/>
</dbReference>
<reference evidence="2" key="2">
    <citation type="submission" date="2023-05" db="EMBL/GenBank/DDBJ databases">
        <authorList>
            <consortium name="Lawrence Berkeley National Laboratory"/>
            <person name="Steindorff A."/>
            <person name="Hensen N."/>
            <person name="Bonometti L."/>
            <person name="Westerberg I."/>
            <person name="Brannstrom I.O."/>
            <person name="Guillou S."/>
            <person name="Cros-Aarteil S."/>
            <person name="Calhoun S."/>
            <person name="Haridas S."/>
            <person name="Kuo A."/>
            <person name="Mondo S."/>
            <person name="Pangilinan J."/>
            <person name="Riley R."/>
            <person name="Labutti K."/>
            <person name="Andreopoulos B."/>
            <person name="Lipzen A."/>
            <person name="Chen C."/>
            <person name="Yanf M."/>
            <person name="Daum C."/>
            <person name="Ng V."/>
            <person name="Clum A."/>
            <person name="Ohm R."/>
            <person name="Martin F."/>
            <person name="Silar P."/>
            <person name="Natvig D."/>
            <person name="Lalanne C."/>
            <person name="Gautier V."/>
            <person name="Ament-Velasquez S.L."/>
            <person name="Kruys A."/>
            <person name="Hutchinson M.I."/>
            <person name="Powell A.J."/>
            <person name="Barry K."/>
            <person name="Miller A.N."/>
            <person name="Grigoriev I.V."/>
            <person name="Debuchy R."/>
            <person name="Gladieux P."/>
            <person name="Thoren M.H."/>
            <person name="Johannesson H."/>
        </authorList>
    </citation>
    <scope>NUCLEOTIDE SEQUENCE</scope>
    <source>
        <strain evidence="2">CBS 508.74</strain>
    </source>
</reference>
<proteinExistence type="predicted"/>
<dbReference type="GO" id="GO:0005524">
    <property type="term" value="F:ATP binding"/>
    <property type="evidence" value="ECO:0007669"/>
    <property type="project" value="InterPro"/>
</dbReference>
<dbReference type="GO" id="GO:0005634">
    <property type="term" value="C:nucleus"/>
    <property type="evidence" value="ECO:0007669"/>
    <property type="project" value="TreeGrafter"/>
</dbReference>
<dbReference type="GeneID" id="89938595"/>
<dbReference type="RefSeq" id="XP_064673219.1">
    <property type="nucleotide sequence ID" value="XM_064814470.1"/>
</dbReference>
<dbReference type="PROSITE" id="PS50011">
    <property type="entry name" value="PROTEIN_KINASE_DOM"/>
    <property type="match status" value="1"/>
</dbReference>
<evidence type="ECO:0000313" key="3">
    <source>
        <dbReference type="Proteomes" id="UP001302812"/>
    </source>
</evidence>
<keyword evidence="2" id="KW-0418">Kinase</keyword>
<comment type="caution">
    <text evidence="2">The sequence shown here is derived from an EMBL/GenBank/DDBJ whole genome shotgun (WGS) entry which is preliminary data.</text>
</comment>
<evidence type="ECO:0000259" key="1">
    <source>
        <dbReference type="PROSITE" id="PS50011"/>
    </source>
</evidence>
<dbReference type="PANTHER" id="PTHR44167:SF24">
    <property type="entry name" value="SERINE_THREONINE-PROTEIN KINASE CHK2"/>
    <property type="match status" value="1"/>
</dbReference>
<accession>A0AAN6TJI7</accession>
<dbReference type="Gene3D" id="1.10.510.10">
    <property type="entry name" value="Transferase(Phosphotransferase) domain 1"/>
    <property type="match status" value="1"/>
</dbReference>
<dbReference type="AlphaFoldDB" id="A0AAN6TJI7"/>
<dbReference type="Pfam" id="PF00069">
    <property type="entry name" value="Pkinase"/>
    <property type="match status" value="1"/>
</dbReference>
<dbReference type="SUPFAM" id="SSF56112">
    <property type="entry name" value="Protein kinase-like (PK-like)"/>
    <property type="match status" value="1"/>
</dbReference>
<dbReference type="PANTHER" id="PTHR44167">
    <property type="entry name" value="OVARIAN-SPECIFIC SERINE/THREONINE-PROTEIN KINASE LOK-RELATED"/>
    <property type="match status" value="1"/>
</dbReference>
<organism evidence="2 3">
    <name type="scientific">Canariomyces notabilis</name>
    <dbReference type="NCBI Taxonomy" id="2074819"/>
    <lineage>
        <taxon>Eukaryota</taxon>
        <taxon>Fungi</taxon>
        <taxon>Dikarya</taxon>
        <taxon>Ascomycota</taxon>
        <taxon>Pezizomycotina</taxon>
        <taxon>Sordariomycetes</taxon>
        <taxon>Sordariomycetidae</taxon>
        <taxon>Sordariales</taxon>
        <taxon>Chaetomiaceae</taxon>
        <taxon>Canariomyces</taxon>
    </lineage>
</organism>
<keyword evidence="2" id="KW-0808">Transferase</keyword>
<keyword evidence="3" id="KW-1185">Reference proteome</keyword>
<reference evidence="2" key="1">
    <citation type="journal article" date="2023" name="Mol. Phylogenet. Evol.">
        <title>Genome-scale phylogeny and comparative genomics of the fungal order Sordariales.</title>
        <authorList>
            <person name="Hensen N."/>
            <person name="Bonometti L."/>
            <person name="Westerberg I."/>
            <person name="Brannstrom I.O."/>
            <person name="Guillou S."/>
            <person name="Cros-Aarteil S."/>
            <person name="Calhoun S."/>
            <person name="Haridas S."/>
            <person name="Kuo A."/>
            <person name="Mondo S."/>
            <person name="Pangilinan J."/>
            <person name="Riley R."/>
            <person name="LaButti K."/>
            <person name="Andreopoulos B."/>
            <person name="Lipzen A."/>
            <person name="Chen C."/>
            <person name="Yan M."/>
            <person name="Daum C."/>
            <person name="Ng V."/>
            <person name="Clum A."/>
            <person name="Steindorff A."/>
            <person name="Ohm R.A."/>
            <person name="Martin F."/>
            <person name="Silar P."/>
            <person name="Natvig D.O."/>
            <person name="Lalanne C."/>
            <person name="Gautier V."/>
            <person name="Ament-Velasquez S.L."/>
            <person name="Kruys A."/>
            <person name="Hutchinson M.I."/>
            <person name="Powell A.J."/>
            <person name="Barry K."/>
            <person name="Miller A.N."/>
            <person name="Grigoriev I.V."/>
            <person name="Debuchy R."/>
            <person name="Gladieux P."/>
            <person name="Hiltunen Thoren M."/>
            <person name="Johannesson H."/>
        </authorList>
    </citation>
    <scope>NUCLEOTIDE SEQUENCE</scope>
    <source>
        <strain evidence="2">CBS 508.74</strain>
    </source>
</reference>
<dbReference type="Proteomes" id="UP001302812">
    <property type="component" value="Unassembled WGS sequence"/>
</dbReference>
<dbReference type="GO" id="GO:0044773">
    <property type="term" value="P:mitotic DNA damage checkpoint signaling"/>
    <property type="evidence" value="ECO:0007669"/>
    <property type="project" value="TreeGrafter"/>
</dbReference>
<evidence type="ECO:0000313" key="2">
    <source>
        <dbReference type="EMBL" id="KAK4115649.1"/>
    </source>
</evidence>
<gene>
    <name evidence="2" type="ORF">N656DRAFT_775592</name>
</gene>
<dbReference type="InterPro" id="IPR011009">
    <property type="entry name" value="Kinase-like_dom_sf"/>
</dbReference>
<feature type="domain" description="Protein kinase" evidence="1">
    <location>
        <begin position="1"/>
        <end position="188"/>
    </location>
</feature>
<name>A0AAN6TJI7_9PEZI</name>
<dbReference type="EMBL" id="MU853334">
    <property type="protein sequence ID" value="KAK4115649.1"/>
    <property type="molecule type" value="Genomic_DNA"/>
</dbReference>
<sequence length="188" mass="21342">MRDYDDFKEFDICKGMHSIMLDELRALERIAQNPHPNIIRYHGCRVRRGRITGIVLDRYEKNLDQYIQRVGPLVDKAPFMDALEDAVRHLHSLGLAHNDINLSNIMVNDAGMPVLVDFGSCKWIGARLGPSGGTPGFAENDGEFDTSEASHDPFGLVKIREWLDNPVPMGRDDPGLRTIRRPWTSLYL</sequence>
<dbReference type="GO" id="GO:0004674">
    <property type="term" value="F:protein serine/threonine kinase activity"/>
    <property type="evidence" value="ECO:0007669"/>
    <property type="project" value="TreeGrafter"/>
</dbReference>
<protein>
    <submittedName>
        <fullName evidence="2">Kinase-like protein</fullName>
    </submittedName>
</protein>
<dbReference type="InterPro" id="IPR000719">
    <property type="entry name" value="Prot_kinase_dom"/>
</dbReference>